<feature type="signal peptide" evidence="2">
    <location>
        <begin position="1"/>
        <end position="18"/>
    </location>
</feature>
<sequence>MAALATVAVSYWVGAVTAAAQENSNAIQDRAVDRQAMRDYFDMRDQAATVSFVRTRPAGSEAGAVVITNRSLDPLPRWGLAYKVSGGDRLLLHSPTALPACTALKLDDASALADAARAARAAPRGNSAKLHSFYFQDRYGRIWERHTSGRIVNHGSELPEGQLADVDPHGSVTPDPGVANCGDEEQDS</sequence>
<dbReference type="Proteomes" id="UP001595997">
    <property type="component" value="Unassembled WGS sequence"/>
</dbReference>
<evidence type="ECO:0000256" key="1">
    <source>
        <dbReference type="SAM" id="MobiDB-lite"/>
    </source>
</evidence>
<evidence type="ECO:0008006" key="5">
    <source>
        <dbReference type="Google" id="ProtNLM"/>
    </source>
</evidence>
<comment type="caution">
    <text evidence="3">The sequence shown here is derived from an EMBL/GenBank/DDBJ whole genome shotgun (WGS) entry which is preliminary data.</text>
</comment>
<keyword evidence="2" id="KW-0732">Signal</keyword>
<accession>A0ABV9AC44</accession>
<gene>
    <name evidence="3" type="ORF">ACFPA8_21015</name>
</gene>
<reference evidence="4" key="1">
    <citation type="journal article" date="2019" name="Int. J. Syst. Evol. Microbiol.">
        <title>The Global Catalogue of Microorganisms (GCM) 10K type strain sequencing project: providing services to taxonomists for standard genome sequencing and annotation.</title>
        <authorList>
            <consortium name="The Broad Institute Genomics Platform"/>
            <consortium name="The Broad Institute Genome Sequencing Center for Infectious Disease"/>
            <person name="Wu L."/>
            <person name="Ma J."/>
        </authorList>
    </citation>
    <scope>NUCLEOTIDE SEQUENCE [LARGE SCALE GENOMIC DNA]</scope>
    <source>
        <strain evidence="4">CGMCC 4.7357</strain>
    </source>
</reference>
<protein>
    <recommendedName>
        <fullName evidence="5">Secreted protein</fullName>
    </recommendedName>
</protein>
<organism evidence="3 4">
    <name type="scientific">Streptomyces ovatisporus</name>
    <dbReference type="NCBI Taxonomy" id="1128682"/>
    <lineage>
        <taxon>Bacteria</taxon>
        <taxon>Bacillati</taxon>
        <taxon>Actinomycetota</taxon>
        <taxon>Actinomycetes</taxon>
        <taxon>Kitasatosporales</taxon>
        <taxon>Streptomycetaceae</taxon>
        <taxon>Streptomyces</taxon>
    </lineage>
</organism>
<feature type="region of interest" description="Disordered" evidence="1">
    <location>
        <begin position="153"/>
        <end position="188"/>
    </location>
</feature>
<feature type="chain" id="PRO_5045613503" description="Secreted protein" evidence="2">
    <location>
        <begin position="19"/>
        <end position="188"/>
    </location>
</feature>
<dbReference type="RefSeq" id="WP_386450810.1">
    <property type="nucleotide sequence ID" value="NZ_JBHSFH010000012.1"/>
</dbReference>
<evidence type="ECO:0000256" key="2">
    <source>
        <dbReference type="SAM" id="SignalP"/>
    </source>
</evidence>
<keyword evidence="4" id="KW-1185">Reference proteome</keyword>
<name>A0ABV9AC44_9ACTN</name>
<proteinExistence type="predicted"/>
<evidence type="ECO:0000313" key="3">
    <source>
        <dbReference type="EMBL" id="MFC4496614.1"/>
    </source>
</evidence>
<evidence type="ECO:0000313" key="4">
    <source>
        <dbReference type="Proteomes" id="UP001595997"/>
    </source>
</evidence>
<dbReference type="EMBL" id="JBHSFH010000012">
    <property type="protein sequence ID" value="MFC4496614.1"/>
    <property type="molecule type" value="Genomic_DNA"/>
</dbReference>